<proteinExistence type="predicted"/>
<evidence type="ECO:0000313" key="3">
    <source>
        <dbReference type="Proteomes" id="UP000619545"/>
    </source>
</evidence>
<sequence length="87" mass="9701">MPSEEEVLKELKKVKDPHTGLDIVSMRLVEEVNADEENIEVVVRPTNPFCPSALMIVEQVKATLESAFEGVNVDVKLVGHVLTEEEE</sequence>
<dbReference type="EMBL" id="DUJS01000004">
    <property type="protein sequence ID" value="HII70569.1"/>
    <property type="molecule type" value="Genomic_DNA"/>
</dbReference>
<dbReference type="Proteomes" id="UP000619545">
    <property type="component" value="Unassembled WGS sequence"/>
</dbReference>
<gene>
    <name evidence="2" type="ORF">HA336_04985</name>
</gene>
<dbReference type="InterPro" id="IPR002744">
    <property type="entry name" value="MIP18-like"/>
</dbReference>
<accession>A0A832T6M7</accession>
<organism evidence="2 3">
    <name type="scientific">Methanopyrus kandleri</name>
    <dbReference type="NCBI Taxonomy" id="2320"/>
    <lineage>
        <taxon>Archaea</taxon>
        <taxon>Methanobacteriati</taxon>
        <taxon>Methanobacteriota</taxon>
        <taxon>Methanomada group</taxon>
        <taxon>Methanopyri</taxon>
        <taxon>Methanopyrales</taxon>
        <taxon>Methanopyraceae</taxon>
        <taxon>Methanopyrus</taxon>
    </lineage>
</organism>
<dbReference type="Pfam" id="PF01883">
    <property type="entry name" value="FeS_assembly_P"/>
    <property type="match status" value="1"/>
</dbReference>
<dbReference type="RefSeq" id="WP_011018659.1">
    <property type="nucleotide sequence ID" value="NZ_DUJS01000004.1"/>
</dbReference>
<evidence type="ECO:0000313" key="2">
    <source>
        <dbReference type="EMBL" id="HII70569.1"/>
    </source>
</evidence>
<protein>
    <submittedName>
        <fullName evidence="2">DUF59 domain-containing protein</fullName>
    </submittedName>
</protein>
<dbReference type="AlphaFoldDB" id="A0A832T6M7"/>
<dbReference type="SUPFAM" id="SSF117916">
    <property type="entry name" value="Fe-S cluster assembly (FSCA) domain-like"/>
    <property type="match status" value="1"/>
</dbReference>
<dbReference type="OMA" id="NEVHITF"/>
<dbReference type="InterPro" id="IPR034904">
    <property type="entry name" value="FSCA_dom_sf"/>
</dbReference>
<dbReference type="InterPro" id="IPR052339">
    <property type="entry name" value="Fe-S_Maturation_MIP18"/>
</dbReference>
<comment type="caution">
    <text evidence="2">The sequence shown here is derived from an EMBL/GenBank/DDBJ whole genome shotgun (WGS) entry which is preliminary data.</text>
</comment>
<dbReference type="GeneID" id="1477590"/>
<feature type="domain" description="MIP18 family-like" evidence="1">
    <location>
        <begin position="4"/>
        <end position="74"/>
    </location>
</feature>
<reference evidence="2" key="1">
    <citation type="journal article" date="2020" name="bioRxiv">
        <title>A rank-normalized archaeal taxonomy based on genome phylogeny resolves widespread incomplete and uneven classifications.</title>
        <authorList>
            <person name="Rinke C."/>
            <person name="Chuvochina M."/>
            <person name="Mussig A.J."/>
            <person name="Chaumeil P.-A."/>
            <person name="Waite D.W."/>
            <person name="Whitman W.B."/>
            <person name="Parks D.H."/>
            <person name="Hugenholtz P."/>
        </authorList>
    </citation>
    <scope>NUCLEOTIDE SEQUENCE</scope>
    <source>
        <strain evidence="2">UBA8853</strain>
    </source>
</reference>
<dbReference type="Gene3D" id="3.30.300.130">
    <property type="entry name" value="Fe-S cluster assembly (FSCA)"/>
    <property type="match status" value="1"/>
</dbReference>
<dbReference type="PANTHER" id="PTHR42831:SF1">
    <property type="entry name" value="FE-S PROTEIN MATURATION AUXILIARY FACTOR YITW"/>
    <property type="match status" value="1"/>
</dbReference>
<evidence type="ECO:0000259" key="1">
    <source>
        <dbReference type="Pfam" id="PF01883"/>
    </source>
</evidence>
<dbReference type="PANTHER" id="PTHR42831">
    <property type="entry name" value="FE-S PROTEIN MATURATION AUXILIARY FACTOR YITW"/>
    <property type="match status" value="1"/>
</dbReference>
<name>A0A832T6M7_9EURY</name>